<feature type="transmembrane region" description="Helical" evidence="1">
    <location>
        <begin position="21"/>
        <end position="41"/>
    </location>
</feature>
<protein>
    <submittedName>
        <fullName evidence="2">Predicted membrane protein</fullName>
    </submittedName>
</protein>
<feature type="transmembrane region" description="Helical" evidence="1">
    <location>
        <begin position="47"/>
        <end position="70"/>
    </location>
</feature>
<dbReference type="OrthoDB" id="339577at2157"/>
<keyword evidence="1" id="KW-1133">Transmembrane helix</keyword>
<evidence type="ECO:0000313" key="3">
    <source>
        <dbReference type="Proteomes" id="UP000198848"/>
    </source>
</evidence>
<evidence type="ECO:0000256" key="1">
    <source>
        <dbReference type="SAM" id="Phobius"/>
    </source>
</evidence>
<sequence length="142" mass="15438">MSDTMLPTASSPERTRRRYERLVYGIFAIAIVGLLAGLVIGQQLAGTAIYLVGVWLGAVVAYLVPTVSNVRFYDERDERLVERASSLTMSVAFVVGISIVPALYVLGAAGYVTITETMWGGIYVASALFLLWGLCYGIVTHR</sequence>
<keyword evidence="1" id="KW-0812">Transmembrane</keyword>
<keyword evidence="3" id="KW-1185">Reference proteome</keyword>
<feature type="transmembrane region" description="Helical" evidence="1">
    <location>
        <begin position="120"/>
        <end position="139"/>
    </location>
</feature>
<dbReference type="RefSeq" id="WP_090376058.1">
    <property type="nucleotide sequence ID" value="NZ_FNLC01000001.1"/>
</dbReference>
<dbReference type="Proteomes" id="UP000198848">
    <property type="component" value="Unassembled WGS sequence"/>
</dbReference>
<dbReference type="AlphaFoldDB" id="A0A1H0ZCK9"/>
<keyword evidence="1" id="KW-0472">Membrane</keyword>
<gene>
    <name evidence="2" type="ORF">SAMN04489842_0216</name>
</gene>
<accession>A0A1H0ZCK9</accession>
<evidence type="ECO:0000313" key="2">
    <source>
        <dbReference type="EMBL" id="SDQ24846.1"/>
    </source>
</evidence>
<name>A0A1H0ZCK9_NATTX</name>
<proteinExistence type="predicted"/>
<reference evidence="3" key="1">
    <citation type="submission" date="2016-10" db="EMBL/GenBank/DDBJ databases">
        <authorList>
            <person name="Varghese N."/>
            <person name="Submissions S."/>
        </authorList>
    </citation>
    <scope>NUCLEOTIDE SEQUENCE [LARGE SCALE GENOMIC DNA]</scope>
    <source>
        <strain evidence="3">DSM 24767</strain>
    </source>
</reference>
<dbReference type="InterPro" id="IPR019235">
    <property type="entry name" value="DUF2178_TM"/>
</dbReference>
<dbReference type="EMBL" id="FNLC01000001">
    <property type="protein sequence ID" value="SDQ24846.1"/>
    <property type="molecule type" value="Genomic_DNA"/>
</dbReference>
<feature type="transmembrane region" description="Helical" evidence="1">
    <location>
        <begin position="91"/>
        <end position="114"/>
    </location>
</feature>
<organism evidence="2 3">
    <name type="scientific">Natronobacterium texcoconense</name>
    <dbReference type="NCBI Taxonomy" id="1095778"/>
    <lineage>
        <taxon>Archaea</taxon>
        <taxon>Methanobacteriati</taxon>
        <taxon>Methanobacteriota</taxon>
        <taxon>Stenosarchaea group</taxon>
        <taxon>Halobacteria</taxon>
        <taxon>Halobacteriales</taxon>
        <taxon>Natrialbaceae</taxon>
        <taxon>Natronobacterium</taxon>
    </lineage>
</organism>
<dbReference type="Pfam" id="PF09946">
    <property type="entry name" value="DUF2178"/>
    <property type="match status" value="1"/>
</dbReference>